<dbReference type="Gene3D" id="1.10.1740.10">
    <property type="match status" value="1"/>
</dbReference>
<dbReference type="Pfam" id="PF08281">
    <property type="entry name" value="Sigma70_r4_2"/>
    <property type="match status" value="1"/>
</dbReference>
<evidence type="ECO:0000256" key="2">
    <source>
        <dbReference type="ARBA" id="ARBA00023015"/>
    </source>
</evidence>
<dbReference type="NCBIfam" id="NF009166">
    <property type="entry name" value="PRK12513.1"/>
    <property type="match status" value="1"/>
</dbReference>
<evidence type="ECO:0000256" key="3">
    <source>
        <dbReference type="ARBA" id="ARBA00023082"/>
    </source>
</evidence>
<dbReference type="Gene3D" id="1.10.10.10">
    <property type="entry name" value="Winged helix-like DNA-binding domain superfamily/Winged helix DNA-binding domain"/>
    <property type="match status" value="1"/>
</dbReference>
<accession>A0A841HSF6</accession>
<evidence type="ECO:0000256" key="5">
    <source>
        <dbReference type="ARBA" id="ARBA00023163"/>
    </source>
</evidence>
<dbReference type="InterPro" id="IPR036388">
    <property type="entry name" value="WH-like_DNA-bd_sf"/>
</dbReference>
<dbReference type="InterPro" id="IPR013324">
    <property type="entry name" value="RNA_pol_sigma_r3/r4-like"/>
</dbReference>
<evidence type="ECO:0000259" key="6">
    <source>
        <dbReference type="Pfam" id="PF04542"/>
    </source>
</evidence>
<name>A0A841HSF6_9GAMM</name>
<comment type="caution">
    <text evidence="8">The sequence shown here is derived from an EMBL/GenBank/DDBJ whole genome shotgun (WGS) entry which is preliminary data.</text>
</comment>
<feature type="domain" description="RNA polymerase sigma factor 70 region 4 type 2" evidence="7">
    <location>
        <begin position="168"/>
        <end position="219"/>
    </location>
</feature>
<feature type="domain" description="RNA polymerase sigma-70 region 2" evidence="6">
    <location>
        <begin position="65"/>
        <end position="132"/>
    </location>
</feature>
<dbReference type="EMBL" id="JACHHZ010000004">
    <property type="protein sequence ID" value="MBB6094805.1"/>
    <property type="molecule type" value="Genomic_DNA"/>
</dbReference>
<evidence type="ECO:0000313" key="8">
    <source>
        <dbReference type="EMBL" id="MBB6094805.1"/>
    </source>
</evidence>
<dbReference type="InterPro" id="IPR013325">
    <property type="entry name" value="RNA_pol_sigma_r2"/>
</dbReference>
<gene>
    <name evidence="8" type="ORF">HNQ60_003692</name>
</gene>
<dbReference type="InterPro" id="IPR013249">
    <property type="entry name" value="RNA_pol_sigma70_r4_t2"/>
</dbReference>
<dbReference type="SUPFAM" id="SSF88946">
    <property type="entry name" value="Sigma2 domain of RNA polymerase sigma factors"/>
    <property type="match status" value="1"/>
</dbReference>
<keyword evidence="4" id="KW-0238">DNA-binding</keyword>
<evidence type="ECO:0000313" key="9">
    <source>
        <dbReference type="Proteomes" id="UP000588068"/>
    </source>
</evidence>
<dbReference type="PANTHER" id="PTHR43133">
    <property type="entry name" value="RNA POLYMERASE ECF-TYPE SIGMA FACTO"/>
    <property type="match status" value="1"/>
</dbReference>
<organism evidence="8 9">
    <name type="scientific">Povalibacter uvarum</name>
    <dbReference type="NCBI Taxonomy" id="732238"/>
    <lineage>
        <taxon>Bacteria</taxon>
        <taxon>Pseudomonadati</taxon>
        <taxon>Pseudomonadota</taxon>
        <taxon>Gammaproteobacteria</taxon>
        <taxon>Steroidobacterales</taxon>
        <taxon>Steroidobacteraceae</taxon>
        <taxon>Povalibacter</taxon>
    </lineage>
</organism>
<keyword evidence="9" id="KW-1185">Reference proteome</keyword>
<dbReference type="Proteomes" id="UP000588068">
    <property type="component" value="Unassembled WGS sequence"/>
</dbReference>
<sequence length="236" mass="26585">MSTDLKDIAVDRMSAVGEATRTAPLARVASFAAAPAQPGVSAVEPDDTALMLRYRDGDARAFEILYGRHKGALYRYLQRLCRDPDIANDLFQEVWGKVIASRERYEPRAQFNTFLFRVAHNCAVDYFRRAGRQHLGRMDDVDELEEGLPDNSIPQPDAQVSESEVRASFKQALEQLPEEQREAFLLYEETGLSLEEIGKITGVAMETAKSRLRYALRKLRAALQHHRGGVEQSVES</sequence>
<dbReference type="GO" id="GO:0003677">
    <property type="term" value="F:DNA binding"/>
    <property type="evidence" value="ECO:0007669"/>
    <property type="project" value="UniProtKB-KW"/>
</dbReference>
<keyword evidence="5" id="KW-0804">Transcription</keyword>
<dbReference type="InterPro" id="IPR039425">
    <property type="entry name" value="RNA_pol_sigma-70-like"/>
</dbReference>
<reference evidence="8 9" key="1">
    <citation type="submission" date="2020-08" db="EMBL/GenBank/DDBJ databases">
        <title>Genomic Encyclopedia of Type Strains, Phase IV (KMG-IV): sequencing the most valuable type-strain genomes for metagenomic binning, comparative biology and taxonomic classification.</title>
        <authorList>
            <person name="Goeker M."/>
        </authorList>
    </citation>
    <scope>NUCLEOTIDE SEQUENCE [LARGE SCALE GENOMIC DNA]</scope>
    <source>
        <strain evidence="8 9">DSM 26723</strain>
    </source>
</reference>
<dbReference type="GO" id="GO:0016987">
    <property type="term" value="F:sigma factor activity"/>
    <property type="evidence" value="ECO:0007669"/>
    <property type="project" value="UniProtKB-KW"/>
</dbReference>
<dbReference type="NCBIfam" id="TIGR02937">
    <property type="entry name" value="sigma70-ECF"/>
    <property type="match status" value="1"/>
</dbReference>
<comment type="similarity">
    <text evidence="1">Belongs to the sigma-70 factor family. ECF subfamily.</text>
</comment>
<dbReference type="InterPro" id="IPR007627">
    <property type="entry name" value="RNA_pol_sigma70_r2"/>
</dbReference>
<evidence type="ECO:0000259" key="7">
    <source>
        <dbReference type="Pfam" id="PF08281"/>
    </source>
</evidence>
<keyword evidence="3" id="KW-0731">Sigma factor</keyword>
<dbReference type="CDD" id="cd06171">
    <property type="entry name" value="Sigma70_r4"/>
    <property type="match status" value="1"/>
</dbReference>
<dbReference type="InterPro" id="IPR014284">
    <property type="entry name" value="RNA_pol_sigma-70_dom"/>
</dbReference>
<dbReference type="SUPFAM" id="SSF88659">
    <property type="entry name" value="Sigma3 and sigma4 domains of RNA polymerase sigma factors"/>
    <property type="match status" value="1"/>
</dbReference>
<dbReference type="Pfam" id="PF04542">
    <property type="entry name" value="Sigma70_r2"/>
    <property type="match status" value="1"/>
</dbReference>
<evidence type="ECO:0000256" key="1">
    <source>
        <dbReference type="ARBA" id="ARBA00010641"/>
    </source>
</evidence>
<keyword evidence="2" id="KW-0805">Transcription regulation</keyword>
<dbReference type="RefSeq" id="WP_221304276.1">
    <property type="nucleotide sequence ID" value="NZ_JACHHZ010000004.1"/>
</dbReference>
<dbReference type="GO" id="GO:0006352">
    <property type="term" value="P:DNA-templated transcription initiation"/>
    <property type="evidence" value="ECO:0007669"/>
    <property type="project" value="InterPro"/>
</dbReference>
<dbReference type="PANTHER" id="PTHR43133:SF8">
    <property type="entry name" value="RNA POLYMERASE SIGMA FACTOR HI_1459-RELATED"/>
    <property type="match status" value="1"/>
</dbReference>
<protein>
    <submittedName>
        <fullName evidence="8">RNA polymerase sigma-70 factor (ECF subfamily)</fullName>
    </submittedName>
</protein>
<dbReference type="AlphaFoldDB" id="A0A841HSF6"/>
<evidence type="ECO:0000256" key="4">
    <source>
        <dbReference type="ARBA" id="ARBA00023125"/>
    </source>
</evidence>
<proteinExistence type="inferred from homology"/>